<dbReference type="OMA" id="ANENHRS"/>
<dbReference type="OrthoDB" id="193787at2759"/>
<dbReference type="InterPro" id="IPR039881">
    <property type="entry name" value="PCIF1-like"/>
</dbReference>
<name>A0A4D5RJ32_IXOSC</name>
<feature type="compositionally biased region" description="Basic and acidic residues" evidence="1">
    <location>
        <begin position="685"/>
        <end position="695"/>
    </location>
</feature>
<dbReference type="VEuPathDB" id="VectorBase:ISCW007765"/>
<dbReference type="GO" id="GO:0016422">
    <property type="term" value="F:mRNA (2'-O-methyladenosine-N6-)-methyltransferase activity"/>
    <property type="evidence" value="ECO:0007669"/>
    <property type="project" value="InterPro"/>
</dbReference>
<proteinExistence type="predicted"/>
<feature type="compositionally biased region" description="Low complexity" evidence="1">
    <location>
        <begin position="696"/>
        <end position="713"/>
    </location>
</feature>
<dbReference type="CTD" id="63935"/>
<dbReference type="KEGG" id="isc:8031100"/>
<dbReference type="GeneID" id="8031100"/>
<accession>A0A4D5RJ32</accession>
<protein>
    <submittedName>
        <fullName evidence="3">Putative peptidyl-prolyl cis-trans isomerase</fullName>
    </submittedName>
</protein>
<feature type="non-terminal residue" evidence="3">
    <location>
        <position position="730"/>
    </location>
</feature>
<dbReference type="InterPro" id="IPR001202">
    <property type="entry name" value="WW_dom"/>
</dbReference>
<dbReference type="InterPro" id="IPR022035">
    <property type="entry name" value="PCIF1_WW"/>
</dbReference>
<evidence type="ECO:0000313" key="3">
    <source>
        <dbReference type="EMBL" id="MOY36661.1"/>
    </source>
</evidence>
<dbReference type="VEuPathDB" id="VectorBase:ISCI007765"/>
<feature type="region of interest" description="Disordered" evidence="1">
    <location>
        <begin position="1"/>
        <end position="73"/>
    </location>
</feature>
<dbReference type="RefSeq" id="XP_040356175.1">
    <property type="nucleotide sequence ID" value="XM_040500241.2"/>
</dbReference>
<dbReference type="CDD" id="cd00201">
    <property type="entry name" value="WW"/>
    <property type="match status" value="1"/>
</dbReference>
<feature type="region of interest" description="Disordered" evidence="1">
    <location>
        <begin position="685"/>
        <end position="730"/>
    </location>
</feature>
<evidence type="ECO:0000256" key="1">
    <source>
        <dbReference type="SAM" id="MobiDB-lite"/>
    </source>
</evidence>
<dbReference type="EMBL" id="GHJT01002690">
    <property type="protein sequence ID" value="MOY36661.1"/>
    <property type="molecule type" value="Transcribed_RNA"/>
</dbReference>
<dbReference type="SMART" id="SM00456">
    <property type="entry name" value="WW"/>
    <property type="match status" value="1"/>
</dbReference>
<keyword evidence="3" id="KW-0413">Isomerase</keyword>
<organism evidence="3">
    <name type="scientific">Ixodes scapularis</name>
    <name type="common">Black-legged tick</name>
    <name type="synonym">Deer tick</name>
    <dbReference type="NCBI Taxonomy" id="6945"/>
    <lineage>
        <taxon>Eukaryota</taxon>
        <taxon>Metazoa</taxon>
        <taxon>Ecdysozoa</taxon>
        <taxon>Arthropoda</taxon>
        <taxon>Chelicerata</taxon>
        <taxon>Arachnida</taxon>
        <taxon>Acari</taxon>
        <taxon>Parasitiformes</taxon>
        <taxon>Ixodida</taxon>
        <taxon>Ixodoidea</taxon>
        <taxon>Ixodidae</taxon>
        <taxon>Ixodinae</taxon>
        <taxon>Ixodes</taxon>
    </lineage>
</organism>
<dbReference type="PANTHER" id="PTHR21727:SF0">
    <property type="entry name" value="MRNA (2'-O-METHYLADENOSINE-N(6)-)-METHYLTRANSFERASE"/>
    <property type="match status" value="1"/>
</dbReference>
<dbReference type="InterPro" id="IPR036020">
    <property type="entry name" value="WW_dom_sf"/>
</dbReference>
<dbReference type="GO" id="GO:0099122">
    <property type="term" value="F:RNA polymerase II C-terminal domain binding"/>
    <property type="evidence" value="ECO:0007669"/>
    <property type="project" value="InterPro"/>
</dbReference>
<dbReference type="RefSeq" id="XP_040064213.1">
    <property type="nucleotide sequence ID" value="XM_040208279.3"/>
</dbReference>
<reference evidence="3" key="1">
    <citation type="submission" date="2019-04" db="EMBL/GenBank/DDBJ databases">
        <title>An insight into the mialome of Ixodes scapularis.</title>
        <authorList>
            <person name="Ribeiro J.M."/>
            <person name="Mather T.N."/>
            <person name="Karim S."/>
        </authorList>
    </citation>
    <scope>NUCLEOTIDE SEQUENCE</scope>
</reference>
<sequence>MSDARFQNLLSPDEALLDKNHSVSEMLSKPAASWEDQTKFGTEHGSPGGQAGVAQPQATPFMSPPQTAGPDPVHDLPPELLQVGWRRFWSKREGRPYFFNKLTNESLWEMPRLGGGLGGGHPPPYDPLTDPLGIQGPPTPVDPGTPPGPGPSHILLSPPASSPVMLPRPDKRRASDDANPASAKKFVLSGPFDLEVATNVVIWERSPTLMPPPHPDVENLRATLTTRLRTNYHEMCHSREGIECPKESFIRWLMERKVVDKGQDPLLPSACHPEVSQCMYREIMNDIPIKLVRPKFAGDARKQLSKYAEAAKKMIESRNASPESRKIVKWNVEDAFHWLRKTLNATYDDHLERLAHLKKQCQPHLVQAARSSVEGICAKIFHMSVENAKKIREKHWAILNQHGIEEITSPLHVSNPKKVFCYPVQFAITSPRLPTIEVLTDKDSTLLRYKGELVRIHTLYFQKLEQLYRWNCTDDRKFENFLPRVWCMLKRYQTYLGLSSNEGHGTQNSLPVSVFECLHKHFGVTFEGFASPLNCYFRQYCSAFPDTDSFFGSRGSILKFFPVAGSFEVNPPFSEELMDATVNHLERLLTESQESLSFIVFFPDFRDPVPVALTKLEASRYKREQLLIPAYDHEFRHGFQHIMPRAEVSVRATHGTHIIFLQNDAGYARWGPTPERLDALRESYRPGLDKERDAPSEAPVAPLVAAAPTLAQPATPPRDPATVPTAAKLS</sequence>
<dbReference type="PANTHER" id="PTHR21727">
    <property type="entry name" value="PHOSPHORYLATED CTD INTERACTING FACTOR 1"/>
    <property type="match status" value="1"/>
</dbReference>
<dbReference type="AlphaFoldDB" id="A0A4D5RJ32"/>
<feature type="region of interest" description="Disordered" evidence="1">
    <location>
        <begin position="114"/>
        <end position="180"/>
    </location>
</feature>
<dbReference type="SUPFAM" id="SSF51045">
    <property type="entry name" value="WW domain"/>
    <property type="match status" value="1"/>
</dbReference>
<dbReference type="GO" id="GO:0016853">
    <property type="term" value="F:isomerase activity"/>
    <property type="evidence" value="ECO:0007669"/>
    <property type="project" value="UniProtKB-KW"/>
</dbReference>
<dbReference type="Gene3D" id="2.20.70.10">
    <property type="match status" value="1"/>
</dbReference>
<dbReference type="PROSITE" id="PS50020">
    <property type="entry name" value="WW_DOMAIN_2"/>
    <property type="match status" value="1"/>
</dbReference>
<evidence type="ECO:0000259" key="2">
    <source>
        <dbReference type="PROSITE" id="PS50020"/>
    </source>
</evidence>
<dbReference type="FunFam" id="2.20.70.10:FF:000082">
    <property type="entry name" value="Phosphorylated CTD-interacting factor"/>
    <property type="match status" value="1"/>
</dbReference>
<dbReference type="Pfam" id="PF00397">
    <property type="entry name" value="WW"/>
    <property type="match status" value="1"/>
</dbReference>
<feature type="compositionally biased region" description="Polar residues" evidence="1">
    <location>
        <begin position="56"/>
        <end position="66"/>
    </location>
</feature>
<feature type="compositionally biased region" description="Pro residues" evidence="1">
    <location>
        <begin position="137"/>
        <end position="150"/>
    </location>
</feature>
<dbReference type="Pfam" id="PF12237">
    <property type="entry name" value="PCIF1_WW"/>
    <property type="match status" value="1"/>
</dbReference>
<dbReference type="VEuPathDB" id="VectorBase:ISCP_026711"/>
<feature type="domain" description="WW" evidence="2">
    <location>
        <begin position="79"/>
        <end position="113"/>
    </location>
</feature>